<sequence length="345" mass="37650">MARGDRDGPVCDNGGMPSIPANAIRLSVAPMMDWTDSHCRAFHRVLAPDARLYTEMVHANAVIHGDRSHLLAMDPSEHPVAIQLGGSDPALLAQAARICVEHGFDEVNLNCGCPSDRVQAGRFGACLMREPALVANCVRAMVDAVDGAIPVTVKCRLGVDDDDDYGAFRDFVDGMDAAGSAFIVVHARNAWLKGLSPKENREVPPLRYDWGYRLKRERPGMTVLLNGGITEVDAALAHLDHVDGVMLGRAAYHDPYTLHRLQVAMFGGELRDREALLRAYFPYVERQLERGVALKHITRHVLGLFHGQPGGRLFRQILSEGVVRTNAGIGLLEDALAVTKRSLAA</sequence>
<dbReference type="InterPro" id="IPR035587">
    <property type="entry name" value="DUS-like_FMN-bd"/>
</dbReference>
<dbReference type="GO" id="GO:0010181">
    <property type="term" value="F:FMN binding"/>
    <property type="evidence" value="ECO:0007669"/>
    <property type="project" value="UniProtKB-UniRule"/>
</dbReference>
<comment type="catalytic activity">
    <reaction evidence="9">
        <text>5,6-dihydrouridine(20) in tRNA + NADP(+) = uridine(20) in tRNA + NADPH + H(+)</text>
        <dbReference type="Rhea" id="RHEA:53336"/>
        <dbReference type="Rhea" id="RHEA-COMP:13533"/>
        <dbReference type="Rhea" id="RHEA-COMP:13534"/>
        <dbReference type="ChEBI" id="CHEBI:15378"/>
        <dbReference type="ChEBI" id="CHEBI:57783"/>
        <dbReference type="ChEBI" id="CHEBI:58349"/>
        <dbReference type="ChEBI" id="CHEBI:65315"/>
        <dbReference type="ChEBI" id="CHEBI:74443"/>
        <dbReference type="EC" id="1.3.1.91"/>
    </reaction>
</comment>
<keyword evidence="7 9" id="KW-0694">RNA-binding</keyword>
<comment type="catalytic activity">
    <reaction evidence="9">
        <text>5,6-dihydrouridine(20a) in tRNA + NAD(+) = uridine(20a) in tRNA + NADH + H(+)</text>
        <dbReference type="Rhea" id="RHEA:53348"/>
        <dbReference type="Rhea" id="RHEA-COMP:13535"/>
        <dbReference type="Rhea" id="RHEA-COMP:13536"/>
        <dbReference type="ChEBI" id="CHEBI:15378"/>
        <dbReference type="ChEBI" id="CHEBI:57540"/>
        <dbReference type="ChEBI" id="CHEBI:57945"/>
        <dbReference type="ChEBI" id="CHEBI:65315"/>
        <dbReference type="ChEBI" id="CHEBI:74443"/>
    </reaction>
</comment>
<dbReference type="Gene3D" id="1.20.120.1460">
    <property type="match status" value="1"/>
</dbReference>
<keyword evidence="5 9" id="KW-0819">tRNA processing</keyword>
<comment type="cofactor">
    <cofactor evidence="1 9 10 12">
        <name>FMN</name>
        <dbReference type="ChEBI" id="CHEBI:58210"/>
    </cofactor>
</comment>
<accession>A0A2K1Q280</accession>
<dbReference type="AlphaFoldDB" id="A0A2K1Q280"/>
<dbReference type="Proteomes" id="UP000236220">
    <property type="component" value="Unassembled WGS sequence"/>
</dbReference>
<evidence type="ECO:0000256" key="4">
    <source>
        <dbReference type="ARBA" id="ARBA00022643"/>
    </source>
</evidence>
<name>A0A2K1Q280_9GAMM</name>
<feature type="site" description="Interacts with tRNA" evidence="9">
    <location>
        <position position="110"/>
    </location>
</feature>
<dbReference type="InterPro" id="IPR004653">
    <property type="entry name" value="DusA"/>
</dbReference>
<comment type="similarity">
    <text evidence="9">Belongs to the Dus family. DusA subfamily.</text>
</comment>
<keyword evidence="4 9" id="KW-0288">FMN</keyword>
<dbReference type="Gene3D" id="3.20.20.70">
    <property type="entry name" value="Aldolase class I"/>
    <property type="match status" value="1"/>
</dbReference>
<dbReference type="GO" id="GO:0050660">
    <property type="term" value="F:flavin adenine dinucleotide binding"/>
    <property type="evidence" value="ECO:0007669"/>
    <property type="project" value="InterPro"/>
</dbReference>
<dbReference type="GO" id="GO:0102264">
    <property type="term" value="F:tRNA-dihydrouridine20 synthase activity"/>
    <property type="evidence" value="ECO:0007669"/>
    <property type="project" value="UniProtKB-EC"/>
</dbReference>
<evidence type="ECO:0000256" key="2">
    <source>
        <dbReference type="ARBA" id="ARBA00022555"/>
    </source>
</evidence>
<evidence type="ECO:0000256" key="6">
    <source>
        <dbReference type="ARBA" id="ARBA00022857"/>
    </source>
</evidence>
<feature type="domain" description="DUS-like FMN-binding" evidence="13">
    <location>
        <begin position="28"/>
        <end position="334"/>
    </location>
</feature>
<dbReference type="SUPFAM" id="SSF51395">
    <property type="entry name" value="FMN-linked oxidoreductases"/>
    <property type="match status" value="1"/>
</dbReference>
<reference evidence="14 15" key="1">
    <citation type="submission" date="2017-08" db="EMBL/GenBank/DDBJ databases">
        <title>Lysobacter sylvestris genome.</title>
        <authorList>
            <person name="Zhang D.-C."/>
            <person name="Albuquerque L."/>
            <person name="Franca L."/>
            <person name="Froufe H.J.C."/>
            <person name="Barroso C."/>
            <person name="Egas C."/>
            <person name="Da Costa M."/>
            <person name="Margesin R."/>
        </authorList>
    </citation>
    <scope>NUCLEOTIDE SEQUENCE [LARGE SCALE GENOMIC DNA]</scope>
    <source>
        <strain evidence="14 15">AM20-91</strain>
    </source>
</reference>
<gene>
    <name evidence="9" type="primary">dusA</name>
    <name evidence="14" type="ORF">Lysil_0784</name>
</gene>
<feature type="binding site" evidence="9 12">
    <location>
        <begin position="248"/>
        <end position="249"/>
    </location>
    <ligand>
        <name>FMN</name>
        <dbReference type="ChEBI" id="CHEBI:58210"/>
    </ligand>
</feature>
<evidence type="ECO:0000256" key="5">
    <source>
        <dbReference type="ARBA" id="ARBA00022694"/>
    </source>
</evidence>
<evidence type="ECO:0000313" key="15">
    <source>
        <dbReference type="Proteomes" id="UP000236220"/>
    </source>
</evidence>
<feature type="site" description="Interacts with tRNA; defines subfamily-specific binding signature" evidence="9">
    <location>
        <position position="312"/>
    </location>
</feature>
<evidence type="ECO:0000313" key="14">
    <source>
        <dbReference type="EMBL" id="PNS09155.1"/>
    </source>
</evidence>
<dbReference type="PROSITE" id="PS01136">
    <property type="entry name" value="UPF0034"/>
    <property type="match status" value="1"/>
</dbReference>
<evidence type="ECO:0000256" key="7">
    <source>
        <dbReference type="ARBA" id="ARBA00022884"/>
    </source>
</evidence>
<feature type="site" description="Interacts with tRNA" evidence="9">
    <location>
        <position position="201"/>
    </location>
</feature>
<feature type="binding site" evidence="9 12">
    <location>
        <begin position="226"/>
        <end position="228"/>
    </location>
    <ligand>
        <name>FMN</name>
        <dbReference type="ChEBI" id="CHEBI:58210"/>
    </ligand>
</feature>
<comment type="catalytic activity">
    <reaction evidence="9">
        <text>5,6-dihydrouridine(20a) in tRNA + NADP(+) = uridine(20a) in tRNA + NADPH + H(+)</text>
        <dbReference type="Rhea" id="RHEA:53344"/>
        <dbReference type="Rhea" id="RHEA-COMP:13535"/>
        <dbReference type="Rhea" id="RHEA-COMP:13536"/>
        <dbReference type="ChEBI" id="CHEBI:15378"/>
        <dbReference type="ChEBI" id="CHEBI:57783"/>
        <dbReference type="ChEBI" id="CHEBI:58349"/>
        <dbReference type="ChEBI" id="CHEBI:65315"/>
        <dbReference type="ChEBI" id="CHEBI:74443"/>
    </reaction>
</comment>
<comment type="function">
    <text evidence="9">Catalyzes the synthesis of 5,6-dihydrouridine (D), a modified base found in the D-loop of most tRNAs, via the reduction of the C5-C6 double bond in target uridines. Specifically modifies U20 and U20a in tRNAs.</text>
</comment>
<dbReference type="PIRSF" id="PIRSF006621">
    <property type="entry name" value="Dus"/>
    <property type="match status" value="1"/>
</dbReference>
<dbReference type="InterPro" id="IPR018517">
    <property type="entry name" value="tRNA_hU_synthase_CS"/>
</dbReference>
<dbReference type="Pfam" id="PF01207">
    <property type="entry name" value="Dus"/>
    <property type="match status" value="1"/>
</dbReference>
<comment type="similarity">
    <text evidence="10">Belongs to the dus family.</text>
</comment>
<keyword evidence="3 9" id="KW-0285">Flavoprotein</keyword>
<feature type="site" description="Interacts with tRNA; defines subfamily-specific binding signature" evidence="9">
    <location>
        <position position="198"/>
    </location>
</feature>
<keyword evidence="2 9" id="KW-0820">tRNA-binding</keyword>
<feature type="binding site" evidence="9 12">
    <location>
        <position position="83"/>
    </location>
    <ligand>
        <name>FMN</name>
        <dbReference type="ChEBI" id="CHEBI:58210"/>
    </ligand>
</feature>
<evidence type="ECO:0000259" key="13">
    <source>
        <dbReference type="Pfam" id="PF01207"/>
    </source>
</evidence>
<evidence type="ECO:0000256" key="12">
    <source>
        <dbReference type="PIRSR" id="PIRSR006621-2"/>
    </source>
</evidence>
<dbReference type="EMBL" id="NPZB01000001">
    <property type="protein sequence ID" value="PNS09155.1"/>
    <property type="molecule type" value="Genomic_DNA"/>
</dbReference>
<evidence type="ECO:0000256" key="11">
    <source>
        <dbReference type="PIRSR" id="PIRSR006621-1"/>
    </source>
</evidence>
<evidence type="ECO:0000256" key="10">
    <source>
        <dbReference type="PIRNR" id="PIRNR006621"/>
    </source>
</evidence>
<evidence type="ECO:0000256" key="8">
    <source>
        <dbReference type="ARBA" id="ARBA00023002"/>
    </source>
</evidence>
<organism evidence="14 15">
    <name type="scientific">Solilutibacter silvestris</name>
    <dbReference type="NCBI Taxonomy" id="1645665"/>
    <lineage>
        <taxon>Bacteria</taxon>
        <taxon>Pseudomonadati</taxon>
        <taxon>Pseudomonadota</taxon>
        <taxon>Gammaproteobacteria</taxon>
        <taxon>Lysobacterales</taxon>
        <taxon>Lysobacteraceae</taxon>
        <taxon>Solilutibacter</taxon>
    </lineage>
</organism>
<dbReference type="EC" id="1.3.1.91" evidence="9"/>
<dbReference type="GO" id="GO:0000049">
    <property type="term" value="F:tRNA binding"/>
    <property type="evidence" value="ECO:0007669"/>
    <property type="project" value="UniProtKB-UniRule"/>
</dbReference>
<dbReference type="PANTHER" id="PTHR42907:SF1">
    <property type="entry name" value="FMN-LINKED OXIDOREDUCTASES SUPERFAMILY PROTEIN"/>
    <property type="match status" value="1"/>
</dbReference>
<evidence type="ECO:0000256" key="1">
    <source>
        <dbReference type="ARBA" id="ARBA00001917"/>
    </source>
</evidence>
<keyword evidence="6 9" id="KW-0521">NADP</keyword>
<dbReference type="NCBIfam" id="NF008774">
    <property type="entry name" value="PRK11815.1"/>
    <property type="match status" value="1"/>
</dbReference>
<feature type="binding site" evidence="9 12">
    <location>
        <begin position="30"/>
        <end position="32"/>
    </location>
    <ligand>
        <name>FMN</name>
        <dbReference type="ChEBI" id="CHEBI:58210"/>
    </ligand>
</feature>
<dbReference type="InterPro" id="IPR001269">
    <property type="entry name" value="DUS_fam"/>
</dbReference>
<dbReference type="HAMAP" id="MF_02041">
    <property type="entry name" value="DusA_subfam"/>
    <property type="match status" value="1"/>
</dbReference>
<dbReference type="GO" id="GO:0102266">
    <property type="term" value="F:tRNA-dihydrouridine20a synthase activity"/>
    <property type="evidence" value="ECO:0007669"/>
    <property type="project" value="RHEA"/>
</dbReference>
<dbReference type="CDD" id="cd02801">
    <property type="entry name" value="DUS_like_FMN"/>
    <property type="match status" value="1"/>
</dbReference>
<protein>
    <recommendedName>
        <fullName evidence="9">tRNA-dihydrouridine(20/20a) synthase</fullName>
        <ecNumber evidence="9">1.3.1.91</ecNumber>
    </recommendedName>
    <alternativeName>
        <fullName evidence="9">U20-specific dihydrouridine synthase</fullName>
        <shortName evidence="9">U20-specific Dus</shortName>
    </alternativeName>
    <alternativeName>
        <fullName evidence="9">tRNA-dihydrouridine synthase A</fullName>
    </alternativeName>
</protein>
<feature type="site" description="Interacts with tRNA; defines subfamily-specific binding signature" evidence="9">
    <location>
        <position position="315"/>
    </location>
</feature>
<feature type="binding site" evidence="9 12">
    <location>
        <position position="154"/>
    </location>
    <ligand>
        <name>FMN</name>
        <dbReference type="ChEBI" id="CHEBI:58210"/>
    </ligand>
</feature>
<feature type="binding site" evidence="9 12">
    <location>
        <position position="186"/>
    </location>
    <ligand>
        <name>FMN</name>
        <dbReference type="ChEBI" id="CHEBI:58210"/>
    </ligand>
</feature>
<comment type="caution">
    <text evidence="14">The sequence shown here is derived from an EMBL/GenBank/DDBJ whole genome shotgun (WGS) entry which is preliminary data.</text>
</comment>
<proteinExistence type="inferred from homology"/>
<dbReference type="PANTHER" id="PTHR42907">
    <property type="entry name" value="FMN-LINKED OXIDOREDUCTASES SUPERFAMILY PROTEIN"/>
    <property type="match status" value="1"/>
</dbReference>
<keyword evidence="8 9" id="KW-0560">Oxidoreductase</keyword>
<keyword evidence="15" id="KW-1185">Reference proteome</keyword>
<keyword evidence="12" id="KW-0547">Nucleotide-binding</keyword>
<dbReference type="InterPro" id="IPR013785">
    <property type="entry name" value="Aldolase_TIM"/>
</dbReference>
<evidence type="ECO:0000256" key="3">
    <source>
        <dbReference type="ARBA" id="ARBA00022630"/>
    </source>
</evidence>
<comment type="catalytic activity">
    <reaction evidence="9">
        <text>5,6-dihydrouridine(20) in tRNA + NAD(+) = uridine(20) in tRNA + NADH + H(+)</text>
        <dbReference type="Rhea" id="RHEA:53340"/>
        <dbReference type="Rhea" id="RHEA-COMP:13533"/>
        <dbReference type="Rhea" id="RHEA-COMP:13534"/>
        <dbReference type="ChEBI" id="CHEBI:15378"/>
        <dbReference type="ChEBI" id="CHEBI:57540"/>
        <dbReference type="ChEBI" id="CHEBI:57945"/>
        <dbReference type="ChEBI" id="CHEBI:65315"/>
        <dbReference type="ChEBI" id="CHEBI:74443"/>
        <dbReference type="EC" id="1.3.1.91"/>
    </reaction>
</comment>
<feature type="active site" description="Proton donor" evidence="9 11">
    <location>
        <position position="113"/>
    </location>
</feature>
<evidence type="ECO:0000256" key="9">
    <source>
        <dbReference type="HAMAP-Rule" id="MF_02041"/>
    </source>
</evidence>